<dbReference type="PROSITE" id="PS00524">
    <property type="entry name" value="SMB_1"/>
    <property type="match status" value="1"/>
</dbReference>
<dbReference type="PANTHER" id="PTHR38050">
    <property type="match status" value="1"/>
</dbReference>
<evidence type="ECO:0000256" key="9">
    <source>
        <dbReference type="ARBA" id="ARBA00023326"/>
    </source>
</evidence>
<feature type="domain" description="SMB" evidence="13">
    <location>
        <begin position="23"/>
        <end position="66"/>
    </location>
</feature>
<dbReference type="GO" id="GO:0030600">
    <property type="term" value="F:feruloyl esterase activity"/>
    <property type="evidence" value="ECO:0007669"/>
    <property type="project" value="InterPro"/>
</dbReference>
<evidence type="ECO:0000313" key="15">
    <source>
        <dbReference type="Proteomes" id="UP000626109"/>
    </source>
</evidence>
<evidence type="ECO:0000256" key="4">
    <source>
        <dbReference type="ARBA" id="ARBA00022651"/>
    </source>
</evidence>
<organism evidence="14 15">
    <name type="scientific">Polarella glacialis</name>
    <name type="common">Dinoflagellate</name>
    <dbReference type="NCBI Taxonomy" id="89957"/>
    <lineage>
        <taxon>Eukaryota</taxon>
        <taxon>Sar</taxon>
        <taxon>Alveolata</taxon>
        <taxon>Dinophyceae</taxon>
        <taxon>Suessiales</taxon>
        <taxon>Suessiaceae</taxon>
        <taxon>Polarella</taxon>
    </lineage>
</organism>
<dbReference type="SUPFAM" id="SSF90188">
    <property type="entry name" value="Somatomedin B domain"/>
    <property type="match status" value="1"/>
</dbReference>
<keyword evidence="9" id="KW-0624">Polysaccharide degradation</keyword>
<keyword evidence="7" id="KW-1015">Disulfide bond</keyword>
<dbReference type="GO" id="GO:0005576">
    <property type="term" value="C:extracellular region"/>
    <property type="evidence" value="ECO:0007669"/>
    <property type="project" value="UniProtKB-SubCell"/>
</dbReference>
<evidence type="ECO:0000313" key="14">
    <source>
        <dbReference type="EMBL" id="CAE8711557.1"/>
    </source>
</evidence>
<comment type="subcellular location">
    <subcellularLocation>
        <location evidence="1">Secreted</location>
    </subcellularLocation>
</comment>
<evidence type="ECO:0000256" key="6">
    <source>
        <dbReference type="ARBA" id="ARBA00022801"/>
    </source>
</evidence>
<comment type="similarity">
    <text evidence="2">Belongs to the faeC family.</text>
</comment>
<feature type="region of interest" description="Disordered" evidence="11">
    <location>
        <begin position="386"/>
        <end position="408"/>
    </location>
</feature>
<comment type="function">
    <text evidence="10">Involved in degradation of plant cell walls. Hydrolyzes the feruloyl-arabinose ester bond in arabinoxylans, and the feruloyl-galactose ester bond in pectin. Active against paranitrophenyl-acetate, methyl ferulate and wheat arabinoxylan.</text>
</comment>
<keyword evidence="4" id="KW-0858">Xylan degradation</keyword>
<dbReference type="Gene3D" id="3.40.50.1820">
    <property type="entry name" value="alpha/beta hydrolase"/>
    <property type="match status" value="1"/>
</dbReference>
<dbReference type="Pfam" id="PF01033">
    <property type="entry name" value="Somatomedin_B"/>
    <property type="match status" value="1"/>
</dbReference>
<dbReference type="InterPro" id="IPR036024">
    <property type="entry name" value="Somatomedin_B-like_dom_sf"/>
</dbReference>
<accession>A0A813KVL3</accession>
<dbReference type="PANTHER" id="PTHR38050:SF1">
    <property type="entry name" value="FERULOYL ESTERASE C"/>
    <property type="match status" value="1"/>
</dbReference>
<dbReference type="SMART" id="SM00201">
    <property type="entry name" value="SO"/>
    <property type="match status" value="1"/>
</dbReference>
<keyword evidence="3" id="KW-0964">Secreted</keyword>
<evidence type="ECO:0000256" key="1">
    <source>
        <dbReference type="ARBA" id="ARBA00004613"/>
    </source>
</evidence>
<dbReference type="AlphaFoldDB" id="A0A813KVL3"/>
<reference evidence="14" key="1">
    <citation type="submission" date="2021-02" db="EMBL/GenBank/DDBJ databases">
        <authorList>
            <person name="Dougan E. K."/>
            <person name="Rhodes N."/>
            <person name="Thang M."/>
            <person name="Chan C."/>
        </authorList>
    </citation>
    <scope>NUCLEOTIDE SEQUENCE</scope>
</reference>
<feature type="region of interest" description="Disordered" evidence="11">
    <location>
        <begin position="533"/>
        <end position="563"/>
    </location>
</feature>
<sequence length="751" mass="81958">MAPRFAESLRFIAIFFASVSYADTTSCHGRCGEWINSQSTCRCDASCVEAASCCRDYAVVCGTQKGPANKLCTSGGYRLTTEFRNIGGMWRKYQVYVPAVLTPGRQLPLWLLLGGTGDTADLFLDYTGLQSFAQQHEFAFVAFQAHGNGQAITFNVQSGTHPDPAGVNDLLFVQTVLTEMLALPCVDQRHVHCAGYSNGGRFCVLLASEMSDSIASIATIASLRYPKPNHAQRAIPVLAFHGTADRVNPWGGHGNPSYWHESVLDAFHRWGDFNGCRLTSDVPSDVPWMPFSSNIFGTQLREGCKDQADVFLIKVVGGGHTWPGCAWDKPKSFLGTCNKEVSANQLILDFFREHPLPEHQPATRVVVGAAEAEARTSTSLALRTSVAPTLSTLPETPMEGSRPTNSPSVVISSPSFLPAITSRTTSTTSVLIAVLGAEKPTSRDNNNNNNNNNDNNNYKTTSWLIPSCLGFGLCLLLCTLGWSCSTSSRERSEHPRNPCSSREIKVAVQPLRSDEEPLTRNVVKKLWQLEVEQSNRDEAAERKASQPLLFDDESSTRNVEGGLPPKLEAELIELRAGKEAAERRKAIRKAQEGAAAAAKKTKEEAAAAAKKAKEEVLLEEVAKDEGSEEVDGNATSSQKQKIEIKIVSATGLEPSESEAYCFCEVVGRRKSFFKTRSLSRHGGTLTWHQKGRLHVFPGDAVRLTVMDQDAVLARTDLDSEELIDGFLGDLVLKSGTTKKASLKVRITILEN</sequence>
<dbReference type="EMBL" id="CAJNNW010032176">
    <property type="protein sequence ID" value="CAE8711557.1"/>
    <property type="molecule type" value="Genomic_DNA"/>
</dbReference>
<dbReference type="Proteomes" id="UP000626109">
    <property type="component" value="Unassembled WGS sequence"/>
</dbReference>
<evidence type="ECO:0000256" key="12">
    <source>
        <dbReference type="SAM" id="SignalP"/>
    </source>
</evidence>
<dbReference type="SMART" id="SM00239">
    <property type="entry name" value="C2"/>
    <property type="match status" value="1"/>
</dbReference>
<evidence type="ECO:0000256" key="8">
    <source>
        <dbReference type="ARBA" id="ARBA00023277"/>
    </source>
</evidence>
<feature type="chain" id="PRO_5032847492" description="SMB domain-containing protein" evidence="12">
    <location>
        <begin position="23"/>
        <end position="751"/>
    </location>
</feature>
<evidence type="ECO:0000256" key="7">
    <source>
        <dbReference type="ARBA" id="ARBA00023157"/>
    </source>
</evidence>
<dbReference type="SUPFAM" id="SSF49562">
    <property type="entry name" value="C2 domain (Calcium/lipid-binding domain, CaLB)"/>
    <property type="match status" value="1"/>
</dbReference>
<protein>
    <recommendedName>
        <fullName evidence="13">SMB domain-containing protein</fullName>
    </recommendedName>
</protein>
<dbReference type="InterPro" id="IPR001212">
    <property type="entry name" value="Somatomedin_B_dom"/>
</dbReference>
<keyword evidence="5 12" id="KW-0732">Signal</keyword>
<dbReference type="SUPFAM" id="SSF53474">
    <property type="entry name" value="alpha/beta-Hydrolases"/>
    <property type="match status" value="1"/>
</dbReference>
<dbReference type="Gene3D" id="4.10.410.20">
    <property type="match status" value="1"/>
</dbReference>
<feature type="signal peptide" evidence="12">
    <location>
        <begin position="1"/>
        <end position="22"/>
    </location>
</feature>
<dbReference type="PROSITE" id="PS50958">
    <property type="entry name" value="SMB_2"/>
    <property type="match status" value="1"/>
</dbReference>
<dbReference type="InterPro" id="IPR043595">
    <property type="entry name" value="FaeB/C/D"/>
</dbReference>
<keyword evidence="6" id="KW-0378">Hydrolase</keyword>
<comment type="caution">
    <text evidence="14">The sequence shown here is derived from an EMBL/GenBank/DDBJ whole genome shotgun (WGS) entry which is preliminary data.</text>
</comment>
<dbReference type="GO" id="GO:0045493">
    <property type="term" value="P:xylan catabolic process"/>
    <property type="evidence" value="ECO:0007669"/>
    <property type="project" value="UniProtKB-KW"/>
</dbReference>
<evidence type="ECO:0000256" key="5">
    <source>
        <dbReference type="ARBA" id="ARBA00022729"/>
    </source>
</evidence>
<dbReference type="InterPro" id="IPR035892">
    <property type="entry name" value="C2_domain_sf"/>
</dbReference>
<evidence type="ECO:0000256" key="3">
    <source>
        <dbReference type="ARBA" id="ARBA00022525"/>
    </source>
</evidence>
<feature type="compositionally biased region" description="Basic and acidic residues" evidence="11">
    <location>
        <begin position="533"/>
        <end position="544"/>
    </location>
</feature>
<evidence type="ECO:0000256" key="11">
    <source>
        <dbReference type="SAM" id="MobiDB-lite"/>
    </source>
</evidence>
<evidence type="ECO:0000256" key="2">
    <source>
        <dbReference type="ARBA" id="ARBA00010278"/>
    </source>
</evidence>
<dbReference type="InterPro" id="IPR029058">
    <property type="entry name" value="AB_hydrolase_fold"/>
</dbReference>
<gene>
    <name evidence="14" type="ORF">PGLA2088_LOCUS36534</name>
</gene>
<proteinExistence type="inferred from homology"/>
<dbReference type="InterPro" id="IPR000008">
    <property type="entry name" value="C2_dom"/>
</dbReference>
<evidence type="ECO:0000256" key="10">
    <source>
        <dbReference type="ARBA" id="ARBA00025250"/>
    </source>
</evidence>
<evidence type="ECO:0000259" key="13">
    <source>
        <dbReference type="PROSITE" id="PS50958"/>
    </source>
</evidence>
<keyword evidence="8" id="KW-0119">Carbohydrate metabolism</keyword>
<name>A0A813KVL3_POLGL</name>